<evidence type="ECO:0000313" key="1">
    <source>
        <dbReference type="EMBL" id="HEM66166.1"/>
    </source>
</evidence>
<protein>
    <submittedName>
        <fullName evidence="1">Uncharacterized protein</fullName>
    </submittedName>
</protein>
<dbReference type="InterPro" id="IPR036390">
    <property type="entry name" value="WH_DNA-bd_sf"/>
</dbReference>
<accession>A0A7J2U0D4</accession>
<dbReference type="EMBL" id="DSEU01000004">
    <property type="protein sequence ID" value="HEM66166.1"/>
    <property type="molecule type" value="Genomic_DNA"/>
</dbReference>
<name>A0A7J2U0D4_9CREN</name>
<organism evidence="1">
    <name type="scientific">Ignisphaera aggregans</name>
    <dbReference type="NCBI Taxonomy" id="334771"/>
    <lineage>
        <taxon>Archaea</taxon>
        <taxon>Thermoproteota</taxon>
        <taxon>Thermoprotei</taxon>
        <taxon>Desulfurococcales</taxon>
        <taxon>Desulfurococcaceae</taxon>
        <taxon>Ignisphaera</taxon>
    </lineage>
</organism>
<sequence>MSQQDLMVKVMELLRYAEVFEEDDKVSYSIDELSKRWNVDLDKARGILRKMRREGFVRRTRCGRYKLTLSAKILIRVYKKVKR</sequence>
<dbReference type="Gene3D" id="1.10.10.10">
    <property type="entry name" value="Winged helix-like DNA-binding domain superfamily/Winged helix DNA-binding domain"/>
    <property type="match status" value="1"/>
</dbReference>
<gene>
    <name evidence="1" type="ORF">ENO26_01085</name>
</gene>
<proteinExistence type="predicted"/>
<dbReference type="InterPro" id="IPR036388">
    <property type="entry name" value="WH-like_DNA-bd_sf"/>
</dbReference>
<dbReference type="SUPFAM" id="SSF46785">
    <property type="entry name" value="Winged helix' DNA-binding domain"/>
    <property type="match status" value="1"/>
</dbReference>
<reference evidence="1" key="1">
    <citation type="journal article" date="2020" name="mSystems">
        <title>Genome- and Community-Level Interaction Insights into Carbon Utilization and Element Cycling Functions of Hydrothermarchaeota in Hydrothermal Sediment.</title>
        <authorList>
            <person name="Zhou Z."/>
            <person name="Liu Y."/>
            <person name="Xu W."/>
            <person name="Pan J."/>
            <person name="Luo Z.H."/>
            <person name="Li M."/>
        </authorList>
    </citation>
    <scope>NUCLEOTIDE SEQUENCE [LARGE SCALE GENOMIC DNA]</scope>
    <source>
        <strain evidence="1">SpSt-125</strain>
    </source>
</reference>
<comment type="caution">
    <text evidence="1">The sequence shown here is derived from an EMBL/GenBank/DDBJ whole genome shotgun (WGS) entry which is preliminary data.</text>
</comment>
<dbReference type="AlphaFoldDB" id="A0A7J2U0D4"/>